<reference evidence="2" key="1">
    <citation type="submission" date="2020-05" db="EMBL/GenBank/DDBJ databases">
        <title>Mycena genomes resolve the evolution of fungal bioluminescence.</title>
        <authorList>
            <person name="Tsai I.J."/>
        </authorList>
    </citation>
    <scope>NUCLEOTIDE SEQUENCE</scope>
    <source>
        <strain evidence="2">171206Taipei</strain>
    </source>
</reference>
<dbReference type="EMBL" id="JACAZF010000005">
    <property type="protein sequence ID" value="KAF7303968.1"/>
    <property type="molecule type" value="Genomic_DNA"/>
</dbReference>
<accession>A0A8H6SRN9</accession>
<organism evidence="2 3">
    <name type="scientific">Mycena indigotica</name>
    <dbReference type="NCBI Taxonomy" id="2126181"/>
    <lineage>
        <taxon>Eukaryota</taxon>
        <taxon>Fungi</taxon>
        <taxon>Dikarya</taxon>
        <taxon>Basidiomycota</taxon>
        <taxon>Agaricomycotina</taxon>
        <taxon>Agaricomycetes</taxon>
        <taxon>Agaricomycetidae</taxon>
        <taxon>Agaricales</taxon>
        <taxon>Marasmiineae</taxon>
        <taxon>Mycenaceae</taxon>
        <taxon>Mycena</taxon>
    </lineage>
</organism>
<feature type="region of interest" description="Disordered" evidence="1">
    <location>
        <begin position="448"/>
        <end position="476"/>
    </location>
</feature>
<feature type="region of interest" description="Disordered" evidence="1">
    <location>
        <begin position="27"/>
        <end position="201"/>
    </location>
</feature>
<protein>
    <submittedName>
        <fullName evidence="2">Uncharacterized protein</fullName>
    </submittedName>
</protein>
<feature type="compositionally biased region" description="Acidic residues" evidence="1">
    <location>
        <begin position="135"/>
        <end position="155"/>
    </location>
</feature>
<comment type="caution">
    <text evidence="2">The sequence shown here is derived from an EMBL/GenBank/DDBJ whole genome shotgun (WGS) entry which is preliminary data.</text>
</comment>
<dbReference type="Proteomes" id="UP000636479">
    <property type="component" value="Unassembled WGS sequence"/>
</dbReference>
<feature type="compositionally biased region" description="Acidic residues" evidence="1">
    <location>
        <begin position="81"/>
        <end position="92"/>
    </location>
</feature>
<proteinExistence type="predicted"/>
<name>A0A8H6SRN9_9AGAR</name>
<dbReference type="RefSeq" id="XP_037220940.1">
    <property type="nucleotide sequence ID" value="XM_037363019.1"/>
</dbReference>
<evidence type="ECO:0000313" key="3">
    <source>
        <dbReference type="Proteomes" id="UP000636479"/>
    </source>
</evidence>
<dbReference type="AlphaFoldDB" id="A0A8H6SRN9"/>
<sequence length="713" mass="77726">MQSQQHYHSLPIQAGLGPIVNVRANATAPRAGLGRDTTTDRVKPLDASGRFATPSNSHPNCPSDEEDDVDDTRGLFSDAFDMNELEEADNEEGTSGKSTSVEPGKLQPEDFDFEELERQLNEELGGEGETRELSGDDSEWGDLEDAEGEDDDDMSPDGAGAATAQPQADVVPISGGTFPSPATITSLAVHTPPTTRTDDSAQLLVEPLQLAATQNGLGPQEDEEVHNFDRHSEPNYEYVPIPQQTGYGDLETGSSQPQQHNQYAHWPQPGPVPWAAPSQHAPLPTYGCYASSQPNYYAMPTSYDAYYGQPPLPAAHGAVNPHQQQYPYPAYYQHQQPLPVAAGPQYAHAASNYPPPPPQRYGYSHNNAVVPNAGPQNIYPMPPPSHAYAHDAYPPNQRLYPHQQQAAWAATPRAALHVPSRNANTNTVFKHYQPKHAGNVRFAPYPAQAETAKKSGHRSPVKSNQGQGSTMPQENNAPDLLWVNTVAMNAEAGPSSRPAVTREHRGHVTPVPVSVPRLNTITTQHPPAAVPRRRQQRRRADPADSVVEAARAQLSREILLAVERTETLDMRGDAAECRMPAGAGAGGVTCDAAFRVGKMKEKVTPESIRDHLVQFHGYPKTRGRAGAGADLLCRWVMEDGSTCNGPFKNALALGTHVLKMHGKQDWVRCVGDPECGRLFHSKKALIVHLVECEEEFKRKAQACWGHVQPETQE</sequence>
<dbReference type="GeneID" id="59345535"/>
<evidence type="ECO:0000313" key="2">
    <source>
        <dbReference type="EMBL" id="KAF7303968.1"/>
    </source>
</evidence>
<evidence type="ECO:0000256" key="1">
    <source>
        <dbReference type="SAM" id="MobiDB-lite"/>
    </source>
</evidence>
<feature type="compositionally biased region" description="Polar residues" evidence="1">
    <location>
        <begin position="180"/>
        <end position="195"/>
    </location>
</feature>
<feature type="compositionally biased region" description="Polar residues" evidence="1">
    <location>
        <begin position="461"/>
        <end position="476"/>
    </location>
</feature>
<keyword evidence="3" id="KW-1185">Reference proteome</keyword>
<feature type="region of interest" description="Disordered" evidence="1">
    <location>
        <begin position="525"/>
        <end position="544"/>
    </location>
</feature>
<gene>
    <name evidence="2" type="ORF">MIND_00627700</name>
</gene>